<accession>A0A6V8KZ61</accession>
<gene>
    <name evidence="1" type="ORF">Phou_099850</name>
</gene>
<dbReference type="EMBL" id="BLPF01000004">
    <property type="protein sequence ID" value="GFJ85805.1"/>
    <property type="molecule type" value="Genomic_DNA"/>
</dbReference>
<dbReference type="AlphaFoldDB" id="A0A6V8KZ61"/>
<sequence>MDAADMVLFVVRPRLDHLAHLHASLSLLTDPVRRRAHVVLAGAGPYTAAEVQRELRVRVATVLPHDRRGAGVLSGRFTPTIGWRRLRLPRALHRLASGLAAASLPASASPTALTREGA</sequence>
<organism evidence="1 2">
    <name type="scientific">Phytohabitans houttuyneae</name>
    <dbReference type="NCBI Taxonomy" id="1076126"/>
    <lineage>
        <taxon>Bacteria</taxon>
        <taxon>Bacillati</taxon>
        <taxon>Actinomycetota</taxon>
        <taxon>Actinomycetes</taxon>
        <taxon>Micromonosporales</taxon>
        <taxon>Micromonosporaceae</taxon>
    </lineage>
</organism>
<keyword evidence="2" id="KW-1185">Reference proteome</keyword>
<comment type="caution">
    <text evidence="1">The sequence shown here is derived from an EMBL/GenBank/DDBJ whole genome shotgun (WGS) entry which is preliminary data.</text>
</comment>
<evidence type="ECO:0000313" key="1">
    <source>
        <dbReference type="EMBL" id="GFJ85805.1"/>
    </source>
</evidence>
<reference evidence="1 2" key="1">
    <citation type="submission" date="2020-03" db="EMBL/GenBank/DDBJ databases">
        <title>Whole genome shotgun sequence of Phytohabitans houttuyneae NBRC 108639.</title>
        <authorList>
            <person name="Komaki H."/>
            <person name="Tamura T."/>
        </authorList>
    </citation>
    <scope>NUCLEOTIDE SEQUENCE [LARGE SCALE GENOMIC DNA]</scope>
    <source>
        <strain evidence="1 2">NBRC 108639</strain>
    </source>
</reference>
<evidence type="ECO:0000313" key="2">
    <source>
        <dbReference type="Proteomes" id="UP000482800"/>
    </source>
</evidence>
<protein>
    <submittedName>
        <fullName evidence="1">Uncharacterized protein</fullName>
    </submittedName>
</protein>
<dbReference type="Proteomes" id="UP000482800">
    <property type="component" value="Unassembled WGS sequence"/>
</dbReference>
<reference evidence="1 2" key="2">
    <citation type="submission" date="2020-03" db="EMBL/GenBank/DDBJ databases">
        <authorList>
            <person name="Ichikawa N."/>
            <person name="Kimura A."/>
            <person name="Kitahashi Y."/>
            <person name="Uohara A."/>
        </authorList>
    </citation>
    <scope>NUCLEOTIDE SEQUENCE [LARGE SCALE GENOMIC DNA]</scope>
    <source>
        <strain evidence="1 2">NBRC 108639</strain>
    </source>
</reference>
<proteinExistence type="predicted"/>
<name>A0A6V8KZ61_9ACTN</name>